<gene>
    <name evidence="1" type="ORF">DPMN_086628</name>
</gene>
<keyword evidence="2" id="KW-1185">Reference proteome</keyword>
<reference evidence="1" key="2">
    <citation type="submission" date="2020-11" db="EMBL/GenBank/DDBJ databases">
        <authorList>
            <person name="McCartney M.A."/>
            <person name="Auch B."/>
            <person name="Kono T."/>
            <person name="Mallez S."/>
            <person name="Becker A."/>
            <person name="Gohl D.M."/>
            <person name="Silverstein K.A.T."/>
            <person name="Koren S."/>
            <person name="Bechman K.B."/>
            <person name="Herman A."/>
            <person name="Abrahante J.E."/>
            <person name="Garbe J."/>
        </authorList>
    </citation>
    <scope>NUCLEOTIDE SEQUENCE</scope>
    <source>
        <strain evidence="1">Duluth1</strain>
        <tissue evidence="1">Whole animal</tissue>
    </source>
</reference>
<accession>A0A9D4KQS6</accession>
<dbReference type="Proteomes" id="UP000828390">
    <property type="component" value="Unassembled WGS sequence"/>
</dbReference>
<organism evidence="1 2">
    <name type="scientific">Dreissena polymorpha</name>
    <name type="common">Zebra mussel</name>
    <name type="synonym">Mytilus polymorpha</name>
    <dbReference type="NCBI Taxonomy" id="45954"/>
    <lineage>
        <taxon>Eukaryota</taxon>
        <taxon>Metazoa</taxon>
        <taxon>Spiralia</taxon>
        <taxon>Lophotrochozoa</taxon>
        <taxon>Mollusca</taxon>
        <taxon>Bivalvia</taxon>
        <taxon>Autobranchia</taxon>
        <taxon>Heteroconchia</taxon>
        <taxon>Euheterodonta</taxon>
        <taxon>Imparidentia</taxon>
        <taxon>Neoheterodontei</taxon>
        <taxon>Myida</taxon>
        <taxon>Dreissenoidea</taxon>
        <taxon>Dreissenidae</taxon>
        <taxon>Dreissena</taxon>
    </lineage>
</organism>
<evidence type="ECO:0000313" key="1">
    <source>
        <dbReference type="EMBL" id="KAH3844370.1"/>
    </source>
</evidence>
<dbReference type="EMBL" id="JAIWYP010000003">
    <property type="protein sequence ID" value="KAH3844370.1"/>
    <property type="molecule type" value="Genomic_DNA"/>
</dbReference>
<reference evidence="1" key="1">
    <citation type="journal article" date="2019" name="bioRxiv">
        <title>The Genome of the Zebra Mussel, Dreissena polymorpha: A Resource for Invasive Species Research.</title>
        <authorList>
            <person name="McCartney M.A."/>
            <person name="Auch B."/>
            <person name="Kono T."/>
            <person name="Mallez S."/>
            <person name="Zhang Y."/>
            <person name="Obille A."/>
            <person name="Becker A."/>
            <person name="Abrahante J.E."/>
            <person name="Garbe J."/>
            <person name="Badalamenti J.P."/>
            <person name="Herman A."/>
            <person name="Mangelson H."/>
            <person name="Liachko I."/>
            <person name="Sullivan S."/>
            <person name="Sone E.D."/>
            <person name="Koren S."/>
            <person name="Silverstein K.A.T."/>
            <person name="Beckman K.B."/>
            <person name="Gohl D.M."/>
        </authorList>
    </citation>
    <scope>NUCLEOTIDE SEQUENCE</scope>
    <source>
        <strain evidence="1">Duluth1</strain>
        <tissue evidence="1">Whole animal</tissue>
    </source>
</reference>
<evidence type="ECO:0000313" key="2">
    <source>
        <dbReference type="Proteomes" id="UP000828390"/>
    </source>
</evidence>
<name>A0A9D4KQS6_DREPO</name>
<sequence length="73" mass="8567">MEYHECVDLLAEIIEKYESSHEIVIGGDLNVDLASQHPVLARTSYIRDFINDYSLKFDYVGKTYINPQRIEWT</sequence>
<comment type="caution">
    <text evidence="1">The sequence shown here is derived from an EMBL/GenBank/DDBJ whole genome shotgun (WGS) entry which is preliminary data.</text>
</comment>
<dbReference type="AlphaFoldDB" id="A0A9D4KQS6"/>
<proteinExistence type="predicted"/>
<evidence type="ECO:0008006" key="3">
    <source>
        <dbReference type="Google" id="ProtNLM"/>
    </source>
</evidence>
<protein>
    <recommendedName>
        <fullName evidence="3">Endonuclease/exonuclease/phosphatase domain-containing protein</fullName>
    </recommendedName>
</protein>